<dbReference type="GO" id="GO:0003697">
    <property type="term" value="F:single-stranded DNA binding"/>
    <property type="evidence" value="ECO:0007669"/>
    <property type="project" value="UniProtKB-UniRule"/>
</dbReference>
<comment type="subunit">
    <text evidence="2">Homotetramer.</text>
</comment>
<dbReference type="PROSITE" id="PS50935">
    <property type="entry name" value="SSB"/>
    <property type="match status" value="1"/>
</dbReference>
<reference evidence="5 6" key="1">
    <citation type="journal article" date="2008" name="Int. J. Syst. Evol. Microbiol.">
        <title>Description of Roseateles aquatilis sp. nov. and Roseateles terrae sp. nov., in the class Betaproteobacteria, and emended description of the genus Roseateles.</title>
        <authorList>
            <person name="Gomila M."/>
            <person name="Bowien B."/>
            <person name="Falsen E."/>
            <person name="Moore E.R."/>
            <person name="Lalucat J."/>
        </authorList>
    </citation>
    <scope>NUCLEOTIDE SEQUENCE [LARGE SCALE GENOMIC DNA]</scope>
    <source>
        <strain evidence="5 6">CCUG 48205</strain>
    </source>
</reference>
<dbReference type="HAMAP" id="MF_00984">
    <property type="entry name" value="SSB"/>
    <property type="match status" value="1"/>
</dbReference>
<keyword evidence="2" id="KW-0234">DNA repair</keyword>
<dbReference type="RefSeq" id="WP_088385979.1">
    <property type="nucleotide sequence ID" value="NZ_NIOF01000007.1"/>
</dbReference>
<dbReference type="Gene3D" id="2.40.50.140">
    <property type="entry name" value="Nucleic acid-binding proteins"/>
    <property type="match status" value="1"/>
</dbReference>
<feature type="compositionally biased region" description="Gly residues" evidence="4">
    <location>
        <begin position="136"/>
        <end position="146"/>
    </location>
</feature>
<evidence type="ECO:0000256" key="4">
    <source>
        <dbReference type="SAM" id="MobiDB-lite"/>
    </source>
</evidence>
<proteinExistence type="inferred from homology"/>
<sequence>MASVNKVIILGNLGRDPELRYTPSGSAVCNVSIATTRNWKSREGGERQEETEWHRVVFYDRLAEIAGEYLKKGRPVYVEGRLKTRKWQDKEGKDNYTTEIIAEQMQLLGGRDGGDDMGGGGGGGSGYSRERSAERGSGGAGGGSGRDSGDFDAPRAPAPRAPAPRPAPAPKPATGFDDMDDDIPF</sequence>
<evidence type="ECO:0000256" key="2">
    <source>
        <dbReference type="HAMAP-Rule" id="MF_00984"/>
    </source>
</evidence>
<accession>A0A246J7H7</accession>
<feature type="compositionally biased region" description="Pro residues" evidence="4">
    <location>
        <begin position="156"/>
        <end position="171"/>
    </location>
</feature>
<feature type="compositionally biased region" description="Gly residues" evidence="4">
    <location>
        <begin position="116"/>
        <end position="126"/>
    </location>
</feature>
<gene>
    <name evidence="5" type="ORF">CDN99_16490</name>
</gene>
<dbReference type="CDD" id="cd04496">
    <property type="entry name" value="SSB_OBF"/>
    <property type="match status" value="1"/>
</dbReference>
<dbReference type="GO" id="GO:0006260">
    <property type="term" value="P:DNA replication"/>
    <property type="evidence" value="ECO:0007669"/>
    <property type="project" value="UniProtKB-UniRule"/>
</dbReference>
<keyword evidence="1 2" id="KW-0238">DNA-binding</keyword>
<comment type="caution">
    <text evidence="5">The sequence shown here is derived from an EMBL/GenBank/DDBJ whole genome shotgun (WGS) entry which is preliminary data.</text>
</comment>
<evidence type="ECO:0000313" key="5">
    <source>
        <dbReference type="EMBL" id="OWQ88455.1"/>
    </source>
</evidence>
<evidence type="ECO:0000256" key="1">
    <source>
        <dbReference type="ARBA" id="ARBA00023125"/>
    </source>
</evidence>
<dbReference type="InterPro" id="IPR012340">
    <property type="entry name" value="NA-bd_OB-fold"/>
</dbReference>
<comment type="function">
    <text evidence="2">Plays an important role in DNA replication, recombination and repair. Binds to ssDNA and to an array of partner proteins to recruit them to their sites of action during DNA metabolism.</text>
</comment>
<feature type="region of interest" description="Disordered" evidence="4">
    <location>
        <begin position="109"/>
        <end position="185"/>
    </location>
</feature>
<dbReference type="OrthoDB" id="9809878at2"/>
<comment type="caution">
    <text evidence="2">Lacks conserved residue(s) required for the propagation of feature annotation.</text>
</comment>
<name>A0A246J7H7_9BURK</name>
<protein>
    <recommendedName>
        <fullName evidence="2 3">Single-stranded DNA-binding protein</fullName>
        <shortName evidence="2">SSB</shortName>
    </recommendedName>
</protein>
<dbReference type="EMBL" id="NIOF01000007">
    <property type="protein sequence ID" value="OWQ88455.1"/>
    <property type="molecule type" value="Genomic_DNA"/>
</dbReference>
<keyword evidence="6" id="KW-1185">Reference proteome</keyword>
<dbReference type="GO" id="GO:0009295">
    <property type="term" value="C:nucleoid"/>
    <property type="evidence" value="ECO:0007669"/>
    <property type="project" value="TreeGrafter"/>
</dbReference>
<dbReference type="AlphaFoldDB" id="A0A246J7H7"/>
<keyword evidence="2" id="KW-0233">DNA recombination</keyword>
<dbReference type="GO" id="GO:0006310">
    <property type="term" value="P:DNA recombination"/>
    <property type="evidence" value="ECO:0007669"/>
    <property type="project" value="UniProtKB-UniRule"/>
</dbReference>
<dbReference type="SUPFAM" id="SSF50249">
    <property type="entry name" value="Nucleic acid-binding proteins"/>
    <property type="match status" value="1"/>
</dbReference>
<dbReference type="GO" id="GO:0006281">
    <property type="term" value="P:DNA repair"/>
    <property type="evidence" value="ECO:0007669"/>
    <property type="project" value="UniProtKB-UniRule"/>
</dbReference>
<organism evidence="5 6">
    <name type="scientific">Roseateles aquatilis</name>
    <dbReference type="NCBI Taxonomy" id="431061"/>
    <lineage>
        <taxon>Bacteria</taxon>
        <taxon>Pseudomonadati</taxon>
        <taxon>Pseudomonadota</taxon>
        <taxon>Betaproteobacteria</taxon>
        <taxon>Burkholderiales</taxon>
        <taxon>Sphaerotilaceae</taxon>
        <taxon>Roseateles</taxon>
    </lineage>
</organism>
<dbReference type="InterPro" id="IPR000424">
    <property type="entry name" value="Primosome_PriB/ssb"/>
</dbReference>
<evidence type="ECO:0000256" key="3">
    <source>
        <dbReference type="RuleBase" id="RU000524"/>
    </source>
</evidence>
<dbReference type="NCBIfam" id="TIGR00621">
    <property type="entry name" value="ssb"/>
    <property type="match status" value="1"/>
</dbReference>
<dbReference type="InterPro" id="IPR011344">
    <property type="entry name" value="ssDNA-bd"/>
</dbReference>
<evidence type="ECO:0000313" key="6">
    <source>
        <dbReference type="Proteomes" id="UP000197468"/>
    </source>
</evidence>
<keyword evidence="2" id="KW-0235">DNA replication</keyword>
<dbReference type="Pfam" id="PF00436">
    <property type="entry name" value="SSB"/>
    <property type="match status" value="1"/>
</dbReference>
<feature type="short sequence motif" description="Important for interaction with partner proteins" evidence="2">
    <location>
        <begin position="180"/>
        <end position="185"/>
    </location>
</feature>
<dbReference type="PANTHER" id="PTHR10302:SF27">
    <property type="entry name" value="SINGLE-STRANDED DNA-BINDING PROTEIN"/>
    <property type="match status" value="1"/>
</dbReference>
<dbReference type="PANTHER" id="PTHR10302">
    <property type="entry name" value="SINGLE-STRANDED DNA-BINDING PROTEIN"/>
    <property type="match status" value="1"/>
</dbReference>
<dbReference type="Proteomes" id="UP000197468">
    <property type="component" value="Unassembled WGS sequence"/>
</dbReference>
<keyword evidence="2" id="KW-0227">DNA damage</keyword>